<evidence type="ECO:0000256" key="7">
    <source>
        <dbReference type="ARBA" id="ARBA00023180"/>
    </source>
</evidence>
<dbReference type="GO" id="GO:0005886">
    <property type="term" value="C:plasma membrane"/>
    <property type="evidence" value="ECO:0007669"/>
    <property type="project" value="UniProtKB-SubCell"/>
</dbReference>
<organism evidence="9 10">
    <name type="scientific">Anopheles minimus</name>
    <dbReference type="NCBI Taxonomy" id="112268"/>
    <lineage>
        <taxon>Eukaryota</taxon>
        <taxon>Metazoa</taxon>
        <taxon>Ecdysozoa</taxon>
        <taxon>Arthropoda</taxon>
        <taxon>Hexapoda</taxon>
        <taxon>Insecta</taxon>
        <taxon>Pterygota</taxon>
        <taxon>Neoptera</taxon>
        <taxon>Endopterygota</taxon>
        <taxon>Diptera</taxon>
        <taxon>Nematocera</taxon>
        <taxon>Culicoidea</taxon>
        <taxon>Culicidae</taxon>
        <taxon>Anophelinae</taxon>
        <taxon>Anopheles</taxon>
    </lineage>
</organism>
<dbReference type="PANTHER" id="PTHR42643">
    <property type="entry name" value="IONOTROPIC RECEPTOR 20A-RELATED"/>
    <property type="match status" value="1"/>
</dbReference>
<dbReference type="InterPro" id="IPR052192">
    <property type="entry name" value="Insect_Ionotropic_Sensory_Rcpt"/>
</dbReference>
<evidence type="ECO:0008006" key="11">
    <source>
        <dbReference type="Google" id="ProtNLM"/>
    </source>
</evidence>
<protein>
    <recommendedName>
        <fullName evidence="11">Ionotropic glutamate receptor C-terminal domain-containing protein</fullName>
    </recommendedName>
</protein>
<evidence type="ECO:0000256" key="5">
    <source>
        <dbReference type="ARBA" id="ARBA00023136"/>
    </source>
</evidence>
<accession>A0A182W7T8</accession>
<dbReference type="Proteomes" id="UP000075920">
    <property type="component" value="Unassembled WGS sequence"/>
</dbReference>
<evidence type="ECO:0000256" key="6">
    <source>
        <dbReference type="ARBA" id="ARBA00023170"/>
    </source>
</evidence>
<keyword evidence="5 8" id="KW-0472">Membrane</keyword>
<reference evidence="10" key="1">
    <citation type="submission" date="2013-03" db="EMBL/GenBank/DDBJ databases">
        <title>The Genome Sequence of Anopheles minimus MINIMUS1.</title>
        <authorList>
            <consortium name="The Broad Institute Genomics Platform"/>
            <person name="Neafsey D.E."/>
            <person name="Walton C."/>
            <person name="Walker B."/>
            <person name="Young S.K."/>
            <person name="Zeng Q."/>
            <person name="Gargeya S."/>
            <person name="Fitzgerald M."/>
            <person name="Haas B."/>
            <person name="Abouelleil A."/>
            <person name="Allen A.W."/>
            <person name="Alvarado L."/>
            <person name="Arachchi H.M."/>
            <person name="Berlin A.M."/>
            <person name="Chapman S.B."/>
            <person name="Gainer-Dewar J."/>
            <person name="Goldberg J."/>
            <person name="Griggs A."/>
            <person name="Gujja S."/>
            <person name="Hansen M."/>
            <person name="Howarth C."/>
            <person name="Imamovic A."/>
            <person name="Ireland A."/>
            <person name="Larimer J."/>
            <person name="McCowan C."/>
            <person name="Murphy C."/>
            <person name="Pearson M."/>
            <person name="Poon T.W."/>
            <person name="Priest M."/>
            <person name="Roberts A."/>
            <person name="Saif S."/>
            <person name="Shea T."/>
            <person name="Sisk P."/>
            <person name="Sykes S."/>
            <person name="Wortman J."/>
            <person name="Nusbaum C."/>
            <person name="Birren B."/>
        </authorList>
    </citation>
    <scope>NUCLEOTIDE SEQUENCE [LARGE SCALE GENOMIC DNA]</scope>
    <source>
        <strain evidence="10">MINIMUS1</strain>
    </source>
</reference>
<keyword evidence="3 8" id="KW-0812">Transmembrane</keyword>
<keyword evidence="6" id="KW-0675">Receptor</keyword>
<keyword evidence="10" id="KW-1185">Reference proteome</keyword>
<reference evidence="9" key="2">
    <citation type="submission" date="2020-05" db="UniProtKB">
        <authorList>
            <consortium name="EnsemblMetazoa"/>
        </authorList>
    </citation>
    <scope>IDENTIFICATION</scope>
    <source>
        <strain evidence="9">MINIMUS1</strain>
    </source>
</reference>
<evidence type="ECO:0000256" key="2">
    <source>
        <dbReference type="ARBA" id="ARBA00022475"/>
    </source>
</evidence>
<keyword evidence="7" id="KW-0325">Glycoprotein</keyword>
<dbReference type="VEuPathDB" id="VectorBase:AMIN006411"/>
<keyword evidence="2" id="KW-1003">Cell membrane</keyword>
<sequence>MLSTLSLLERILLEANSIPIETYTFVATDEPFFRAVIDGLAGRCNTLMVPMFNNAVPLYVPNRQLVVVGADNINTTMLRWQLITIRAEATVELMQWFNKQLENGEIHIILDRSFRADLNSVSHVLPEMNGACLVIPKTQKYKVLQHLLRPLQATSWIALTVMLLVGSYLANRYFKNSLPATLMFGADLNSSTISRTERTVLFASLLVFFILSEAYQAKLLALMSSCRYPPDPKTVAEFLQTDIMLHLGAATGTVVSFRQGFKRHVRNATDHRFSFDGGQTYGILLKCPFAWDLYVRWINQQYDRYGYNVRPQVHIVREKILSLPAAYTFSRNFLLYPRFKQYLSQIFESGLVGHWQTEQDRQRQYEQKLEFVENEIITFNDLVMVWTVLGIGFTMALVVFLIEFSFITMKQQATHYW</sequence>
<dbReference type="AlphaFoldDB" id="A0A182W7T8"/>
<evidence type="ECO:0000256" key="1">
    <source>
        <dbReference type="ARBA" id="ARBA00004651"/>
    </source>
</evidence>
<dbReference type="STRING" id="112268.A0A182W7T8"/>
<evidence type="ECO:0000256" key="4">
    <source>
        <dbReference type="ARBA" id="ARBA00022989"/>
    </source>
</evidence>
<proteinExistence type="predicted"/>
<dbReference type="EnsemblMetazoa" id="AMIN006411-RA">
    <property type="protein sequence ID" value="AMIN006411-PA"/>
    <property type="gene ID" value="AMIN006411"/>
</dbReference>
<name>A0A182W7T8_9DIPT</name>
<evidence type="ECO:0000313" key="9">
    <source>
        <dbReference type="EnsemblMetazoa" id="AMIN006411-PA"/>
    </source>
</evidence>
<evidence type="ECO:0000256" key="3">
    <source>
        <dbReference type="ARBA" id="ARBA00022692"/>
    </source>
</evidence>
<evidence type="ECO:0000313" key="10">
    <source>
        <dbReference type="Proteomes" id="UP000075920"/>
    </source>
</evidence>
<dbReference type="PANTHER" id="PTHR42643:SF41">
    <property type="entry name" value="IONOTROPIC RECEPTOR 20A-RELATED"/>
    <property type="match status" value="1"/>
</dbReference>
<feature type="transmembrane region" description="Helical" evidence="8">
    <location>
        <begin position="383"/>
        <end position="407"/>
    </location>
</feature>
<evidence type="ECO:0000256" key="8">
    <source>
        <dbReference type="SAM" id="Phobius"/>
    </source>
</evidence>
<comment type="subcellular location">
    <subcellularLocation>
        <location evidence="1">Cell membrane</location>
        <topology evidence="1">Multi-pass membrane protein</topology>
    </subcellularLocation>
</comment>
<keyword evidence="4 8" id="KW-1133">Transmembrane helix</keyword>